<dbReference type="PANTHER" id="PTHR34934">
    <property type="entry name" value="FLAVIN-DEPENDENT THYMIDYLATE SYNTHASE"/>
    <property type="match status" value="1"/>
</dbReference>
<dbReference type="SUPFAM" id="SSF69796">
    <property type="entry name" value="Thymidylate synthase-complementing protein Thy1"/>
    <property type="match status" value="1"/>
</dbReference>
<dbReference type="GO" id="GO:0032259">
    <property type="term" value="P:methylation"/>
    <property type="evidence" value="ECO:0007669"/>
    <property type="project" value="UniProtKB-KW"/>
</dbReference>
<dbReference type="EC" id="2.1.1.148" evidence="1"/>
<sequence>MSDRATSRSISHGAEQLLGKVFKIHELGELELVDYMGDERAIARAARTSYQGSEGKSAEADLKLIRRLWVDKHTSPFEMVVLTFRILLPIFVMRQHVRHRTASLNEWSFRYTKCPDLFFVPAMDNVRTQHKSNKQMSGANLETESASEAREKINKLNKDAYRTYLELLNMGVAREQARVVLPVSAYTQIIWKCDMRNLLGYLRLRLAPDAQKEIRDYAGVIADIVKKGWPMIWEAYEETS</sequence>
<dbReference type="GO" id="GO:0070402">
    <property type="term" value="F:NADPH binding"/>
    <property type="evidence" value="ECO:0007669"/>
    <property type="project" value="TreeGrafter"/>
</dbReference>
<dbReference type="Gene3D" id="3.30.1360.170">
    <property type="match status" value="1"/>
</dbReference>
<dbReference type="NCBIfam" id="TIGR02170">
    <property type="entry name" value="thyX"/>
    <property type="match status" value="1"/>
</dbReference>
<organism evidence="1">
    <name type="scientific">hydrothermal vent metagenome</name>
    <dbReference type="NCBI Taxonomy" id="652676"/>
    <lineage>
        <taxon>unclassified sequences</taxon>
        <taxon>metagenomes</taxon>
        <taxon>ecological metagenomes</taxon>
    </lineage>
</organism>
<dbReference type="PROSITE" id="PS51331">
    <property type="entry name" value="THYX"/>
    <property type="match status" value="1"/>
</dbReference>
<dbReference type="GO" id="GO:0050797">
    <property type="term" value="F:thymidylate synthase (FAD) activity"/>
    <property type="evidence" value="ECO:0007669"/>
    <property type="project" value="UniProtKB-EC"/>
</dbReference>
<dbReference type="GO" id="GO:0004799">
    <property type="term" value="F:thymidylate synthase activity"/>
    <property type="evidence" value="ECO:0007669"/>
    <property type="project" value="TreeGrafter"/>
</dbReference>
<dbReference type="CDD" id="cd20175">
    <property type="entry name" value="ThyX"/>
    <property type="match status" value="1"/>
</dbReference>
<dbReference type="InterPro" id="IPR036098">
    <property type="entry name" value="Thymidylate_synthase_ThyX_sf"/>
</dbReference>
<gene>
    <name evidence="1" type="ORF">MNBD_NITROSPINAE02-1241</name>
</gene>
<name>A0A3B1BWL4_9ZZZZ</name>
<protein>
    <submittedName>
        <fullName evidence="1">Thymidylate synthase ThyX</fullName>
        <ecNumber evidence="1">2.1.1.148</ecNumber>
    </submittedName>
</protein>
<dbReference type="InterPro" id="IPR003669">
    <property type="entry name" value="Thymidylate_synthase_ThyX"/>
</dbReference>
<proteinExistence type="inferred from homology"/>
<reference evidence="1" key="1">
    <citation type="submission" date="2018-06" db="EMBL/GenBank/DDBJ databases">
        <authorList>
            <person name="Zhirakovskaya E."/>
        </authorList>
    </citation>
    <scope>NUCLEOTIDE SEQUENCE</scope>
</reference>
<dbReference type="PANTHER" id="PTHR34934:SF1">
    <property type="entry name" value="FLAVIN-DEPENDENT THYMIDYLATE SYNTHASE"/>
    <property type="match status" value="1"/>
</dbReference>
<evidence type="ECO:0000313" key="1">
    <source>
        <dbReference type="EMBL" id="VAX20182.1"/>
    </source>
</evidence>
<keyword evidence="1" id="KW-0808">Transferase</keyword>
<dbReference type="EMBL" id="UOGE01000052">
    <property type="protein sequence ID" value="VAX20182.1"/>
    <property type="molecule type" value="Genomic_DNA"/>
</dbReference>
<dbReference type="GO" id="GO:0050660">
    <property type="term" value="F:flavin adenine dinucleotide binding"/>
    <property type="evidence" value="ECO:0007669"/>
    <property type="project" value="InterPro"/>
</dbReference>
<dbReference type="HAMAP" id="MF_01408">
    <property type="entry name" value="ThyX"/>
    <property type="match status" value="1"/>
</dbReference>
<keyword evidence="1" id="KW-0489">Methyltransferase</keyword>
<dbReference type="AlphaFoldDB" id="A0A3B1BWL4"/>
<accession>A0A3B1BWL4</accession>
<dbReference type="GO" id="GO:0006231">
    <property type="term" value="P:dTMP biosynthetic process"/>
    <property type="evidence" value="ECO:0007669"/>
    <property type="project" value="InterPro"/>
</dbReference>
<dbReference type="Pfam" id="PF02511">
    <property type="entry name" value="Thy1"/>
    <property type="match status" value="1"/>
</dbReference>